<feature type="region of interest" description="Disordered" evidence="1">
    <location>
        <begin position="1"/>
        <end position="53"/>
    </location>
</feature>
<feature type="compositionally biased region" description="Polar residues" evidence="1">
    <location>
        <begin position="1"/>
        <end position="11"/>
    </location>
</feature>
<comment type="caution">
    <text evidence="2">The sequence shown here is derived from an EMBL/GenBank/DDBJ whole genome shotgun (WGS) entry which is preliminary data.</text>
</comment>
<keyword evidence="2" id="KW-0240">DNA-directed RNA polymerase</keyword>
<evidence type="ECO:0000256" key="1">
    <source>
        <dbReference type="SAM" id="MobiDB-lite"/>
    </source>
</evidence>
<keyword evidence="2" id="KW-0804">Transcription</keyword>
<dbReference type="EMBL" id="AHHH01000002">
    <property type="protein sequence ID" value="ESU45747.1"/>
    <property type="molecule type" value="Genomic_DNA"/>
</dbReference>
<dbReference type="GO" id="GO:0000428">
    <property type="term" value="C:DNA-directed RNA polymerase complex"/>
    <property type="evidence" value="ECO:0007669"/>
    <property type="project" value="UniProtKB-KW"/>
</dbReference>
<dbReference type="Proteomes" id="UP000018040">
    <property type="component" value="Unassembled WGS sequence"/>
</dbReference>
<reference evidence="3" key="1">
    <citation type="submission" date="2012-02" db="EMBL/GenBank/DDBJ databases">
        <title>Genome sequencing of Giardia lamblia Genotypes A2 and B isolates (DH and GS) and comparative analysis with the genomes of Genotypes A1 and E (WB and Pig).</title>
        <authorList>
            <person name="Adam R."/>
            <person name="Dahlstrom E."/>
            <person name="Martens C."/>
            <person name="Bruno D."/>
            <person name="Barbian K."/>
            <person name="Porcella S.F."/>
            <person name="Nash T."/>
        </authorList>
    </citation>
    <scope>NUCLEOTIDE SEQUENCE</scope>
    <source>
        <strain evidence="3">GS</strain>
    </source>
</reference>
<accession>V6U566</accession>
<evidence type="ECO:0000313" key="2">
    <source>
        <dbReference type="EMBL" id="ESU45747.1"/>
    </source>
</evidence>
<protein>
    <submittedName>
        <fullName evidence="2">DNA-directed RNA polymeraseI andI subunit 14</fullName>
    </submittedName>
</protein>
<name>V6U566_GIAIN</name>
<sequence length="53" mass="5205">MPGHTSLTGSPAASLAARKGQEALVSTGSQGQPTLVSGISSPACTQQHGRGET</sequence>
<proteinExistence type="predicted"/>
<feature type="compositionally biased region" description="Polar residues" evidence="1">
    <location>
        <begin position="24"/>
        <end position="53"/>
    </location>
</feature>
<organism evidence="2 3">
    <name type="scientific">Giardia intestinalis</name>
    <name type="common">Giardia lamblia</name>
    <dbReference type="NCBI Taxonomy" id="5741"/>
    <lineage>
        <taxon>Eukaryota</taxon>
        <taxon>Metamonada</taxon>
        <taxon>Diplomonadida</taxon>
        <taxon>Hexamitidae</taxon>
        <taxon>Giardiinae</taxon>
        <taxon>Giardia</taxon>
    </lineage>
</organism>
<dbReference type="AlphaFoldDB" id="V6U566"/>
<gene>
    <name evidence="2" type="ORF">GSB_150869</name>
</gene>
<evidence type="ECO:0000313" key="3">
    <source>
        <dbReference type="Proteomes" id="UP000018040"/>
    </source>
</evidence>
<reference evidence="2 3" key="2">
    <citation type="journal article" date="2013" name="Genome Biol. Evol.">
        <title>Genome sequencing of Giardia lamblia genotypes A2 and B isolates (DH and GS) and comparative analysis with the genomes of genotypes A1 and E (WB and Pig).</title>
        <authorList>
            <person name="Adam R.D."/>
            <person name="Dahlstrom E.W."/>
            <person name="Martens C.A."/>
            <person name="Bruno D.P."/>
            <person name="Barbian K.D."/>
            <person name="Ricklefs S.M."/>
            <person name="Hernandez M.M."/>
            <person name="Narla N.P."/>
            <person name="Patel R.B."/>
            <person name="Porcella S.F."/>
            <person name="Nash T.E."/>
        </authorList>
    </citation>
    <scope>NUCLEOTIDE SEQUENCE [LARGE SCALE GENOMIC DNA]</scope>
    <source>
        <strain evidence="2 3">GS</strain>
    </source>
</reference>